<feature type="domain" description="DUF4124" evidence="2">
    <location>
        <begin position="16"/>
        <end position="70"/>
    </location>
</feature>
<feature type="chain" id="PRO_5046963780" evidence="1">
    <location>
        <begin position="24"/>
        <end position="190"/>
    </location>
</feature>
<protein>
    <submittedName>
        <fullName evidence="3">DUF4124 domain-containing protein</fullName>
    </submittedName>
</protein>
<dbReference type="Proteomes" id="UP001501221">
    <property type="component" value="Unassembled WGS sequence"/>
</dbReference>
<evidence type="ECO:0000313" key="4">
    <source>
        <dbReference type="Proteomes" id="UP001501221"/>
    </source>
</evidence>
<comment type="caution">
    <text evidence="3">The sequence shown here is derived from an EMBL/GenBank/DDBJ whole genome shotgun (WGS) entry which is preliminary data.</text>
</comment>
<dbReference type="PROSITE" id="PS51257">
    <property type="entry name" value="PROKAR_LIPOPROTEIN"/>
    <property type="match status" value="1"/>
</dbReference>
<organism evidence="3 4">
    <name type="scientific">Kangiella japonica</name>
    <dbReference type="NCBI Taxonomy" id="647384"/>
    <lineage>
        <taxon>Bacteria</taxon>
        <taxon>Pseudomonadati</taxon>
        <taxon>Pseudomonadota</taxon>
        <taxon>Gammaproteobacteria</taxon>
        <taxon>Kangiellales</taxon>
        <taxon>Kangiellaceae</taxon>
        <taxon>Kangiella</taxon>
    </lineage>
</organism>
<sequence>MKSLYLTVLSLFVLASCSLAVLAKETVMYKKIDKDGNVVFTDKPIPGSKPITVKTDVNVVSTPKPTFKAPSISQPTEMVDEKEFQYEVLAIDTPKDDEGIRANDGRINVIVAVTPNLRPNHSVQLKMDGNNTGQAQKIPYFNLSDVERGTHQLQAVIIDDDSGEAVQSSDTVSFHALIASRLNQNRRKKR</sequence>
<evidence type="ECO:0000256" key="1">
    <source>
        <dbReference type="SAM" id="SignalP"/>
    </source>
</evidence>
<evidence type="ECO:0000313" key="3">
    <source>
        <dbReference type="EMBL" id="GAA0205646.1"/>
    </source>
</evidence>
<feature type="signal peptide" evidence="1">
    <location>
        <begin position="1"/>
        <end position="23"/>
    </location>
</feature>
<dbReference type="RefSeq" id="WP_343987865.1">
    <property type="nucleotide sequence ID" value="NZ_BAAAFM010000003.1"/>
</dbReference>
<dbReference type="InterPro" id="IPR025392">
    <property type="entry name" value="DUF4124"/>
</dbReference>
<reference evidence="3 4" key="1">
    <citation type="journal article" date="2019" name="Int. J. Syst. Evol. Microbiol.">
        <title>The Global Catalogue of Microorganisms (GCM) 10K type strain sequencing project: providing services to taxonomists for standard genome sequencing and annotation.</title>
        <authorList>
            <consortium name="The Broad Institute Genomics Platform"/>
            <consortium name="The Broad Institute Genome Sequencing Center for Infectious Disease"/>
            <person name="Wu L."/>
            <person name="Ma J."/>
        </authorList>
    </citation>
    <scope>NUCLEOTIDE SEQUENCE [LARGE SCALE GENOMIC DNA]</scope>
    <source>
        <strain evidence="3 4">JCM 16211</strain>
    </source>
</reference>
<dbReference type="EMBL" id="BAAAFM010000003">
    <property type="protein sequence ID" value="GAA0205646.1"/>
    <property type="molecule type" value="Genomic_DNA"/>
</dbReference>
<dbReference type="Gene3D" id="2.60.40.10">
    <property type="entry name" value="Immunoglobulins"/>
    <property type="match status" value="1"/>
</dbReference>
<gene>
    <name evidence="3" type="ORF">GCM10009123_11390</name>
</gene>
<accession>A0ABN0SXQ2</accession>
<evidence type="ECO:0000259" key="2">
    <source>
        <dbReference type="Pfam" id="PF13511"/>
    </source>
</evidence>
<keyword evidence="4" id="KW-1185">Reference proteome</keyword>
<keyword evidence="1" id="KW-0732">Signal</keyword>
<dbReference type="Pfam" id="PF13511">
    <property type="entry name" value="DUF4124"/>
    <property type="match status" value="1"/>
</dbReference>
<proteinExistence type="predicted"/>
<dbReference type="InterPro" id="IPR013783">
    <property type="entry name" value="Ig-like_fold"/>
</dbReference>
<name>A0ABN0SXQ2_9GAMM</name>